<gene>
    <name evidence="4" type="ORF">DES51_107134</name>
</gene>
<feature type="domain" description="Mga helix-turn-helix" evidence="3">
    <location>
        <begin position="90"/>
        <end position="163"/>
    </location>
</feature>
<reference evidence="4 5" key="1">
    <citation type="submission" date="2018-05" db="EMBL/GenBank/DDBJ databases">
        <title>Genomic Encyclopedia of Type Strains, Phase IV (KMG-IV): sequencing the most valuable type-strain genomes for metagenomic binning, comparative biology and taxonomic classification.</title>
        <authorList>
            <person name="Goeker M."/>
        </authorList>
    </citation>
    <scope>NUCLEOTIDE SEQUENCE [LARGE SCALE GENOMIC DNA]</scope>
    <source>
        <strain evidence="4 5">JC118</strain>
    </source>
</reference>
<name>A0A318KZB5_9FIRM</name>
<evidence type="ECO:0000313" key="4">
    <source>
        <dbReference type="EMBL" id="PXX78593.1"/>
    </source>
</evidence>
<dbReference type="GeneID" id="94440664"/>
<evidence type="ECO:0000259" key="3">
    <source>
        <dbReference type="Pfam" id="PF05043"/>
    </source>
</evidence>
<proteinExistence type="predicted"/>
<dbReference type="STRING" id="1034346.GCA_000313565_02919"/>
<protein>
    <submittedName>
        <fullName evidence="4">Transcriptional antiterminator</fullName>
    </submittedName>
</protein>
<dbReference type="PANTHER" id="PTHR30185">
    <property type="entry name" value="CRYPTIC BETA-GLUCOSIDE BGL OPERON ANTITERMINATOR"/>
    <property type="match status" value="1"/>
</dbReference>
<keyword evidence="5" id="KW-1185">Reference proteome</keyword>
<dbReference type="InterPro" id="IPR007737">
    <property type="entry name" value="Mga_HTH"/>
</dbReference>
<dbReference type="Gene3D" id="1.10.10.10">
    <property type="entry name" value="Winged helix-like DNA-binding domain superfamily/Winged helix DNA-binding domain"/>
    <property type="match status" value="1"/>
</dbReference>
<dbReference type="EMBL" id="QJKH01000007">
    <property type="protein sequence ID" value="PXX78593.1"/>
    <property type="molecule type" value="Genomic_DNA"/>
</dbReference>
<comment type="caution">
    <text evidence="4">The sequence shown here is derived from an EMBL/GenBank/DDBJ whole genome shotgun (WGS) entry which is preliminary data.</text>
</comment>
<dbReference type="PANTHER" id="PTHR30185:SF18">
    <property type="entry name" value="TRANSCRIPTIONAL REGULATOR MTLR"/>
    <property type="match status" value="1"/>
</dbReference>
<accession>A0A318KZB5</accession>
<sequence>MEQLLTLKIFKILCESNEYITSQALADKLMISSRSVKTYMGQVKRICEEKQCELLCVRGKGYFINEVAEKKLSIGSMIIYEEKEEPSKDEKLYFLLYLLMVKQSELYISDLEVYFHISRSSIKPIIEAAKAWLNVYHIDLLVSRKNGLKIYYGEKRLRLAIAHLIAESMNAADDQCPLDLTQILKAYTDRIPFDDVKQFITQIVKQYDLFISKYDRNFLRIFILVAIVRISESHFVTMTENKLKLINTAEMKPYLNYMNTLAEDLFKITLPQDERIYLFVLLLSVATTNHEHVDKITVPLLKMPESCIDEVTHCLKQHFALNESSLNEFKNDYNSLIMREAIYNVRDNNPTRDDYYALSHLNFYVIKEVAKEILAVSMNYYKITYTNRFIHNLTYIIDYCIEKNKVSLRTVVIHDCNSFEYKTLFSILLKKIPCISILKIIPYQVEGNDDLRDYDLILTTVPMQTTSDHLLTISKLPREKELAFINGRILEIYERENFKRIVKDFKKYTGKPFNFES</sequence>
<organism evidence="4 5">
    <name type="scientific">Dielma fastidiosa</name>
    <dbReference type="NCBI Taxonomy" id="1034346"/>
    <lineage>
        <taxon>Bacteria</taxon>
        <taxon>Bacillati</taxon>
        <taxon>Bacillota</taxon>
        <taxon>Erysipelotrichia</taxon>
        <taxon>Erysipelotrichales</taxon>
        <taxon>Erysipelotrichaceae</taxon>
        <taxon>Dielma</taxon>
    </lineage>
</organism>
<keyword evidence="2" id="KW-0804">Transcription</keyword>
<dbReference type="RefSeq" id="WP_022939194.1">
    <property type="nucleotide sequence ID" value="NZ_CABKRQ010000008.1"/>
</dbReference>
<dbReference type="Proteomes" id="UP000247612">
    <property type="component" value="Unassembled WGS sequence"/>
</dbReference>
<dbReference type="Pfam" id="PF05043">
    <property type="entry name" value="Mga"/>
    <property type="match status" value="1"/>
</dbReference>
<dbReference type="InterPro" id="IPR050661">
    <property type="entry name" value="BglG_antiterminators"/>
</dbReference>
<evidence type="ECO:0000256" key="2">
    <source>
        <dbReference type="ARBA" id="ARBA00023163"/>
    </source>
</evidence>
<dbReference type="AlphaFoldDB" id="A0A318KZB5"/>
<evidence type="ECO:0000256" key="1">
    <source>
        <dbReference type="ARBA" id="ARBA00023015"/>
    </source>
</evidence>
<keyword evidence="1" id="KW-0805">Transcription regulation</keyword>
<evidence type="ECO:0000313" key="5">
    <source>
        <dbReference type="Proteomes" id="UP000247612"/>
    </source>
</evidence>
<dbReference type="InterPro" id="IPR036388">
    <property type="entry name" value="WH-like_DNA-bd_sf"/>
</dbReference>